<feature type="transmembrane region" description="Helical" evidence="1">
    <location>
        <begin position="182"/>
        <end position="204"/>
    </location>
</feature>
<feature type="transmembrane region" description="Helical" evidence="1">
    <location>
        <begin position="141"/>
        <end position="162"/>
    </location>
</feature>
<reference evidence="2" key="1">
    <citation type="submission" date="2022-10" db="EMBL/GenBank/DDBJ databases">
        <authorList>
            <person name="Chen Y."/>
            <person name="Dougan E. K."/>
            <person name="Chan C."/>
            <person name="Rhodes N."/>
            <person name="Thang M."/>
        </authorList>
    </citation>
    <scope>NUCLEOTIDE SEQUENCE</scope>
</reference>
<evidence type="ECO:0000313" key="5">
    <source>
        <dbReference type="Proteomes" id="UP001152797"/>
    </source>
</evidence>
<keyword evidence="1" id="KW-1133">Transmembrane helix</keyword>
<evidence type="ECO:0000256" key="1">
    <source>
        <dbReference type="SAM" id="Phobius"/>
    </source>
</evidence>
<evidence type="ECO:0000313" key="4">
    <source>
        <dbReference type="EMBL" id="CAL4766092.1"/>
    </source>
</evidence>
<accession>A0A9P1BSY0</accession>
<dbReference type="OrthoDB" id="427180at2759"/>
<sequence length="528" mass="59330">MGTSESCCKKDVAPVASKEFKEIIHAAPVMEAEDLAKMGDDLQDLRIEEVDDVDAAPTEFEAEHASEPDVSLDPRLLRGISLHRSLRDLGRVWKTAPSKLREVDHAFLSRRVTQVDGFDVFLSHTWQTSGRLKVWALLLRTGWPCILILWCFFNVMAASLYVAELLPYHTWYYDTSYNFAGWVPHGLWMRAAAILAVLMGLAVAPYRCSSEICFVDVVSINQADPRLTRLGVYGLEGFLSKSKELRVLWSPPLLSRLWCIFELAAFRKANPSGQVVLAPLYVETMIGMVMMGLIVIMITFMLAQILAWGEFGYISTAFSLLPILPLVHYVRRTLREKRRLVAALESFDLHEAGCSTDFDREFIHARISEWYGSPEAFTEYVRGPLFRELAGPLSGIQVPIAYWALIAAIETSSLLEFQMSYYLGGAPWDTLLSHFLASVLASVLWRVVCLTLSLNLCDWCSARSSLTIDLLKSFLVWILTCGILYVSMVLDFICQRGGPLTAALNALAAIFVAFLSLGGWNWLCRGRR</sequence>
<keyword evidence="5" id="KW-1185">Reference proteome</keyword>
<gene>
    <name evidence="2" type="ORF">C1SCF055_LOCUS6783</name>
</gene>
<proteinExistence type="predicted"/>
<comment type="caution">
    <text evidence="2">The sequence shown here is derived from an EMBL/GenBank/DDBJ whole genome shotgun (WGS) entry which is preliminary data.</text>
</comment>
<keyword evidence="1" id="KW-0472">Membrane</keyword>
<feature type="transmembrane region" description="Helical" evidence="1">
    <location>
        <begin position="469"/>
        <end position="490"/>
    </location>
</feature>
<protein>
    <submittedName>
        <fullName evidence="4">Transketolase 2</fullName>
    </submittedName>
</protein>
<dbReference type="EMBL" id="CAMXCT020000435">
    <property type="protein sequence ID" value="CAL1132155.1"/>
    <property type="molecule type" value="Genomic_DNA"/>
</dbReference>
<dbReference type="EMBL" id="CAMXCT030000435">
    <property type="protein sequence ID" value="CAL4766092.1"/>
    <property type="molecule type" value="Genomic_DNA"/>
</dbReference>
<organism evidence="2">
    <name type="scientific">Cladocopium goreaui</name>
    <dbReference type="NCBI Taxonomy" id="2562237"/>
    <lineage>
        <taxon>Eukaryota</taxon>
        <taxon>Sar</taxon>
        <taxon>Alveolata</taxon>
        <taxon>Dinophyceae</taxon>
        <taxon>Suessiales</taxon>
        <taxon>Symbiodiniaceae</taxon>
        <taxon>Cladocopium</taxon>
    </lineage>
</organism>
<keyword evidence="1" id="KW-0812">Transmembrane</keyword>
<feature type="transmembrane region" description="Helical" evidence="1">
    <location>
        <begin position="280"/>
        <end position="305"/>
    </location>
</feature>
<feature type="transmembrane region" description="Helical" evidence="1">
    <location>
        <begin position="400"/>
        <end position="423"/>
    </location>
</feature>
<feature type="transmembrane region" description="Helical" evidence="1">
    <location>
        <begin position="502"/>
        <end position="523"/>
    </location>
</feature>
<name>A0A9P1BSY0_9DINO</name>
<dbReference type="EMBL" id="CAMXCT010000435">
    <property type="protein sequence ID" value="CAI3978780.1"/>
    <property type="molecule type" value="Genomic_DNA"/>
</dbReference>
<evidence type="ECO:0000313" key="2">
    <source>
        <dbReference type="EMBL" id="CAI3978780.1"/>
    </source>
</evidence>
<dbReference type="AlphaFoldDB" id="A0A9P1BSY0"/>
<feature type="transmembrane region" description="Helical" evidence="1">
    <location>
        <begin position="435"/>
        <end position="457"/>
    </location>
</feature>
<reference evidence="3" key="2">
    <citation type="submission" date="2024-04" db="EMBL/GenBank/DDBJ databases">
        <authorList>
            <person name="Chen Y."/>
            <person name="Shah S."/>
            <person name="Dougan E. K."/>
            <person name="Thang M."/>
            <person name="Chan C."/>
        </authorList>
    </citation>
    <scope>NUCLEOTIDE SEQUENCE [LARGE SCALE GENOMIC DNA]</scope>
</reference>
<evidence type="ECO:0000313" key="3">
    <source>
        <dbReference type="EMBL" id="CAL1132155.1"/>
    </source>
</evidence>
<feature type="transmembrane region" description="Helical" evidence="1">
    <location>
        <begin position="311"/>
        <end position="330"/>
    </location>
</feature>
<dbReference type="Proteomes" id="UP001152797">
    <property type="component" value="Unassembled WGS sequence"/>
</dbReference>